<comment type="caution">
    <text evidence="2">The sequence shown here is derived from an EMBL/GenBank/DDBJ whole genome shotgun (WGS) entry which is preliminary data.</text>
</comment>
<evidence type="ECO:0000313" key="3">
    <source>
        <dbReference type="Proteomes" id="UP000499080"/>
    </source>
</evidence>
<proteinExistence type="predicted"/>
<sequence>MSHFLLPSLSPPPSQTVTISPTPSKRDIICGRHLFEIIIRRKHHVVTVREQVDHKRLSRLDYKRLSRLDYKRLPRLDHKRFPRLDHKRLPRLDYLNQWDYYLKLQKCLREQFITISNLNKLKMKQVESKGNK</sequence>
<dbReference type="EMBL" id="BGPR01022224">
    <property type="protein sequence ID" value="GBN88311.1"/>
    <property type="molecule type" value="Genomic_DNA"/>
</dbReference>
<evidence type="ECO:0000256" key="1">
    <source>
        <dbReference type="SAM" id="MobiDB-lite"/>
    </source>
</evidence>
<dbReference type="Proteomes" id="UP000499080">
    <property type="component" value="Unassembled WGS sequence"/>
</dbReference>
<feature type="region of interest" description="Disordered" evidence="1">
    <location>
        <begin position="1"/>
        <end position="22"/>
    </location>
</feature>
<keyword evidence="3" id="KW-1185">Reference proteome</keyword>
<gene>
    <name evidence="2" type="ORF">AVEN_64420_1</name>
</gene>
<dbReference type="AlphaFoldDB" id="A0A4Y2SK80"/>
<name>A0A4Y2SK80_ARAVE</name>
<accession>A0A4Y2SK80</accession>
<protein>
    <submittedName>
        <fullName evidence="2">Uncharacterized protein</fullName>
    </submittedName>
</protein>
<evidence type="ECO:0000313" key="2">
    <source>
        <dbReference type="EMBL" id="GBN88311.1"/>
    </source>
</evidence>
<organism evidence="2 3">
    <name type="scientific">Araneus ventricosus</name>
    <name type="common">Orbweaver spider</name>
    <name type="synonym">Epeira ventricosa</name>
    <dbReference type="NCBI Taxonomy" id="182803"/>
    <lineage>
        <taxon>Eukaryota</taxon>
        <taxon>Metazoa</taxon>
        <taxon>Ecdysozoa</taxon>
        <taxon>Arthropoda</taxon>
        <taxon>Chelicerata</taxon>
        <taxon>Arachnida</taxon>
        <taxon>Araneae</taxon>
        <taxon>Araneomorphae</taxon>
        <taxon>Entelegynae</taxon>
        <taxon>Araneoidea</taxon>
        <taxon>Araneidae</taxon>
        <taxon>Araneus</taxon>
    </lineage>
</organism>
<reference evidence="2 3" key="1">
    <citation type="journal article" date="2019" name="Sci. Rep.">
        <title>Orb-weaving spider Araneus ventricosus genome elucidates the spidroin gene catalogue.</title>
        <authorList>
            <person name="Kono N."/>
            <person name="Nakamura H."/>
            <person name="Ohtoshi R."/>
            <person name="Moran D.A.P."/>
            <person name="Shinohara A."/>
            <person name="Yoshida Y."/>
            <person name="Fujiwara M."/>
            <person name="Mori M."/>
            <person name="Tomita M."/>
            <person name="Arakawa K."/>
        </authorList>
    </citation>
    <scope>NUCLEOTIDE SEQUENCE [LARGE SCALE GENOMIC DNA]</scope>
</reference>